<organism evidence="11 12">
    <name type="scientific">Protea cynaroides</name>
    <dbReference type="NCBI Taxonomy" id="273540"/>
    <lineage>
        <taxon>Eukaryota</taxon>
        <taxon>Viridiplantae</taxon>
        <taxon>Streptophyta</taxon>
        <taxon>Embryophyta</taxon>
        <taxon>Tracheophyta</taxon>
        <taxon>Spermatophyta</taxon>
        <taxon>Magnoliopsida</taxon>
        <taxon>Proteales</taxon>
        <taxon>Proteaceae</taxon>
        <taxon>Protea</taxon>
    </lineage>
</organism>
<dbReference type="EC" id="3.1.-.-" evidence="8"/>
<feature type="region of interest" description="Disordered" evidence="9">
    <location>
        <begin position="310"/>
        <end position="348"/>
    </location>
</feature>
<keyword evidence="5 8" id="KW-0233">DNA recombination</keyword>
<evidence type="ECO:0000256" key="2">
    <source>
        <dbReference type="ARBA" id="ARBA00022759"/>
    </source>
</evidence>
<dbReference type="InterPro" id="IPR000305">
    <property type="entry name" value="GIY-YIG_endonuc"/>
</dbReference>
<comment type="function">
    <text evidence="8">Catalytic subunit of a heterodimeric structure-specific endonuclease that resolves DNA secondary structures generated during DNA repair and recombination. Has endonuclease activity towards branched DNA substrates, introducing single-strand cuts in duplex DNA close to junctions with ss-DNA.</text>
</comment>
<comment type="caution">
    <text evidence="8">Lacks conserved residue(s) required for the propagation of feature annotation.</text>
</comment>
<dbReference type="OrthoDB" id="24645at2759"/>
<dbReference type="Pfam" id="PF01541">
    <property type="entry name" value="GIY-YIG"/>
    <property type="match status" value="1"/>
</dbReference>
<proteinExistence type="inferred from homology"/>
<keyword evidence="4 8" id="KW-0378">Hydrolase</keyword>
<comment type="similarity">
    <text evidence="8">Belongs to the SLX1 family.</text>
</comment>
<dbReference type="Proteomes" id="UP001141806">
    <property type="component" value="Unassembled WGS sequence"/>
</dbReference>
<gene>
    <name evidence="11" type="ORF">NE237_010448</name>
</gene>
<evidence type="ECO:0000256" key="1">
    <source>
        <dbReference type="ARBA" id="ARBA00022722"/>
    </source>
</evidence>
<protein>
    <recommendedName>
        <fullName evidence="8">Structure-specific endonuclease subunit SLX1 homolog</fullName>
        <ecNumber evidence="8">3.1.-.-</ecNumber>
    </recommendedName>
</protein>
<dbReference type="PANTHER" id="PTHR20208">
    <property type="entry name" value="STRUCTURE-SPECIFIC ENDONUCLEASE SUBUNIT SLX1"/>
    <property type="match status" value="1"/>
</dbReference>
<sequence length="394" mass="44732">MAYVNGILVSNFGYLNGHIGWDRVNQRSNFLRIRRTTPPLREREREMRKRKDRVISGTAEEEEGNETEKGGKPEFYACYLLCSLSPRHKGHTYIGFTINPLRRIRQHNGEITSGAWRTKRKRPWEMVLCIYGFPTNVSALQFEWAWQHPNESLAVRKAAAEFKSLSGIANKIKLAYSMLNLPTWQSLNLTVNFFSTKYMKHYAGCPSLPVHMKAQVCSMDELPFYMGGGQILEDNEDDWEAENGYDYGPVKPMSIQVHDFTEHHCNIDIQTGRMEDDDHFGEPTGPVTPKGENHKVLICAGDCSITSSLDTEETVEDRDPFEVSQKDDSKSGQPSKLPTTIAADNDQPPSTEVEIINLLSPSPDCSLRFCHKNRASLVFPKIIDLTDSPVFIQL</sequence>
<dbReference type="PANTHER" id="PTHR20208:SF10">
    <property type="entry name" value="STRUCTURE-SPECIFIC ENDONUCLEASE SUBUNIT SLX1"/>
    <property type="match status" value="1"/>
</dbReference>
<evidence type="ECO:0000259" key="10">
    <source>
        <dbReference type="PROSITE" id="PS50164"/>
    </source>
</evidence>
<dbReference type="InterPro" id="IPR035901">
    <property type="entry name" value="GIY-YIG_endonuc_sf"/>
</dbReference>
<keyword evidence="3 8" id="KW-0227">DNA damage</keyword>
<dbReference type="FunFam" id="3.40.1440.10:FF:000005">
    <property type="entry name" value="Structure-specific endonuclease subunit SLX1 homolog"/>
    <property type="match status" value="1"/>
</dbReference>
<dbReference type="EMBL" id="JAMYWD010000002">
    <property type="protein sequence ID" value="KAJ4979668.1"/>
    <property type="molecule type" value="Genomic_DNA"/>
</dbReference>
<comment type="subcellular location">
    <subcellularLocation>
        <location evidence="8">Nucleus</location>
    </subcellularLocation>
</comment>
<keyword evidence="7 8" id="KW-0539">Nucleus</keyword>
<evidence type="ECO:0000256" key="9">
    <source>
        <dbReference type="SAM" id="MobiDB-lite"/>
    </source>
</evidence>
<evidence type="ECO:0000256" key="3">
    <source>
        <dbReference type="ARBA" id="ARBA00022763"/>
    </source>
</evidence>
<evidence type="ECO:0000256" key="5">
    <source>
        <dbReference type="ARBA" id="ARBA00023172"/>
    </source>
</evidence>
<feature type="compositionally biased region" description="Basic and acidic residues" evidence="9">
    <location>
        <begin position="317"/>
        <end position="330"/>
    </location>
</feature>
<dbReference type="GO" id="GO:0000724">
    <property type="term" value="P:double-strand break repair via homologous recombination"/>
    <property type="evidence" value="ECO:0007669"/>
    <property type="project" value="TreeGrafter"/>
</dbReference>
<dbReference type="Gene3D" id="3.40.1440.10">
    <property type="entry name" value="GIY-YIG endonuclease"/>
    <property type="match status" value="1"/>
</dbReference>
<dbReference type="AlphaFoldDB" id="A0A9Q0KZK5"/>
<reference evidence="11" key="1">
    <citation type="journal article" date="2023" name="Plant J.">
        <title>The genome of the king protea, Protea cynaroides.</title>
        <authorList>
            <person name="Chang J."/>
            <person name="Duong T.A."/>
            <person name="Schoeman C."/>
            <person name="Ma X."/>
            <person name="Roodt D."/>
            <person name="Barker N."/>
            <person name="Li Z."/>
            <person name="Van de Peer Y."/>
            <person name="Mizrachi E."/>
        </authorList>
    </citation>
    <scope>NUCLEOTIDE SEQUENCE</scope>
    <source>
        <tissue evidence="11">Young leaves</tissue>
    </source>
</reference>
<evidence type="ECO:0000256" key="6">
    <source>
        <dbReference type="ARBA" id="ARBA00023204"/>
    </source>
</evidence>
<dbReference type="PROSITE" id="PS50164">
    <property type="entry name" value="GIY_YIG"/>
    <property type="match status" value="1"/>
</dbReference>
<evidence type="ECO:0000313" key="11">
    <source>
        <dbReference type="EMBL" id="KAJ4979668.1"/>
    </source>
</evidence>
<dbReference type="GO" id="GO:0008821">
    <property type="term" value="F:crossover junction DNA endonuclease activity"/>
    <property type="evidence" value="ECO:0007669"/>
    <property type="project" value="TreeGrafter"/>
</dbReference>
<evidence type="ECO:0000256" key="7">
    <source>
        <dbReference type="ARBA" id="ARBA00023242"/>
    </source>
</evidence>
<dbReference type="GO" id="GO:0017108">
    <property type="term" value="F:5'-flap endonuclease activity"/>
    <property type="evidence" value="ECO:0007669"/>
    <property type="project" value="InterPro"/>
</dbReference>
<keyword evidence="1 8" id="KW-0540">Nuclease</keyword>
<feature type="domain" description="GIY-YIG" evidence="10">
    <location>
        <begin position="74"/>
        <end position="156"/>
    </location>
</feature>
<keyword evidence="2 8" id="KW-0255">Endonuclease</keyword>
<name>A0A9Q0KZK5_9MAGN</name>
<keyword evidence="12" id="KW-1185">Reference proteome</keyword>
<dbReference type="InterPro" id="IPR050381">
    <property type="entry name" value="SLX1_endonuclease"/>
</dbReference>
<evidence type="ECO:0000256" key="4">
    <source>
        <dbReference type="ARBA" id="ARBA00022801"/>
    </source>
</evidence>
<evidence type="ECO:0000313" key="12">
    <source>
        <dbReference type="Proteomes" id="UP001141806"/>
    </source>
</evidence>
<feature type="region of interest" description="Disordered" evidence="9">
    <location>
        <begin position="41"/>
        <end position="69"/>
    </location>
</feature>
<dbReference type="HAMAP" id="MF_03100">
    <property type="entry name" value="Endonuc_su_Slx1"/>
    <property type="match status" value="1"/>
</dbReference>
<dbReference type="CDD" id="cd10455">
    <property type="entry name" value="GIY-YIG_SLX1"/>
    <property type="match status" value="1"/>
</dbReference>
<keyword evidence="6 8" id="KW-0234">DNA repair</keyword>
<dbReference type="GO" id="GO:0033557">
    <property type="term" value="C:Slx1-Slx4 complex"/>
    <property type="evidence" value="ECO:0007669"/>
    <property type="project" value="UniProtKB-UniRule"/>
</dbReference>
<evidence type="ECO:0000256" key="8">
    <source>
        <dbReference type="HAMAP-Rule" id="MF_03100"/>
    </source>
</evidence>
<accession>A0A9Q0KZK5</accession>
<comment type="subunit">
    <text evidence="8">Forms a heterodimer with a member of the SLX4 family.</text>
</comment>
<comment type="cofactor">
    <cofactor evidence="8">
        <name>a divalent metal cation</name>
        <dbReference type="ChEBI" id="CHEBI:60240"/>
    </cofactor>
</comment>
<comment type="caution">
    <text evidence="11">The sequence shown here is derived from an EMBL/GenBank/DDBJ whole genome shotgun (WGS) entry which is preliminary data.</text>
</comment>
<dbReference type="InterPro" id="IPR027520">
    <property type="entry name" value="Slx1"/>
</dbReference>